<name>A0A1T4MG81_9BACT</name>
<feature type="domain" description="AB hydrolase-1" evidence="3">
    <location>
        <begin position="63"/>
        <end position="302"/>
    </location>
</feature>
<dbReference type="PANTHER" id="PTHR10794:SF94">
    <property type="entry name" value="ESTERASE YHET-RELATED"/>
    <property type="match status" value="1"/>
</dbReference>
<dbReference type="PANTHER" id="PTHR10794">
    <property type="entry name" value="ABHYDROLASE DOMAIN-CONTAINING PROTEIN"/>
    <property type="match status" value="1"/>
</dbReference>
<dbReference type="InterPro" id="IPR029058">
    <property type="entry name" value="AB_hydrolase_fold"/>
</dbReference>
<evidence type="ECO:0000313" key="4">
    <source>
        <dbReference type="EMBL" id="SJZ65867.1"/>
    </source>
</evidence>
<evidence type="ECO:0000313" key="5">
    <source>
        <dbReference type="Proteomes" id="UP000190888"/>
    </source>
</evidence>
<dbReference type="InterPro" id="IPR012020">
    <property type="entry name" value="ABHD4"/>
</dbReference>
<feature type="active site" description="Charge relay system" evidence="2">
    <location>
        <position position="142"/>
    </location>
</feature>
<dbReference type="InterPro" id="IPR050960">
    <property type="entry name" value="AB_hydrolase_4_sf"/>
</dbReference>
<dbReference type="Gene3D" id="3.40.50.1820">
    <property type="entry name" value="alpha/beta hydrolase"/>
    <property type="match status" value="1"/>
</dbReference>
<dbReference type="InterPro" id="IPR000073">
    <property type="entry name" value="AB_hydrolase_1"/>
</dbReference>
<dbReference type="Pfam" id="PF00561">
    <property type="entry name" value="Abhydrolase_1"/>
    <property type="match status" value="1"/>
</dbReference>
<dbReference type="GO" id="GO:0047372">
    <property type="term" value="F:monoacylglycerol lipase activity"/>
    <property type="evidence" value="ECO:0007669"/>
    <property type="project" value="TreeGrafter"/>
</dbReference>
<keyword evidence="5" id="KW-1185">Reference proteome</keyword>
<dbReference type="EMBL" id="FUWH01000003">
    <property type="protein sequence ID" value="SJZ65867.1"/>
    <property type="molecule type" value="Genomic_DNA"/>
</dbReference>
<reference evidence="4 5" key="1">
    <citation type="submission" date="2017-02" db="EMBL/GenBank/DDBJ databases">
        <authorList>
            <person name="Peterson S.W."/>
        </authorList>
    </citation>
    <scope>NUCLEOTIDE SEQUENCE [LARGE SCALE GENOMIC DNA]</scope>
    <source>
        <strain evidence="4 5">DSM 22335</strain>
    </source>
</reference>
<feature type="active site" description="Charge relay system" evidence="2">
    <location>
        <position position="298"/>
    </location>
</feature>
<feature type="active site" description="Charge relay system" evidence="2">
    <location>
        <position position="269"/>
    </location>
</feature>
<dbReference type="OrthoDB" id="332676at2"/>
<evidence type="ECO:0000256" key="2">
    <source>
        <dbReference type="PIRSR" id="PIRSR005211-1"/>
    </source>
</evidence>
<dbReference type="GO" id="GO:0034338">
    <property type="term" value="F:short-chain carboxylesterase activity"/>
    <property type="evidence" value="ECO:0007669"/>
    <property type="project" value="TreeGrafter"/>
</dbReference>
<evidence type="ECO:0000256" key="1">
    <source>
        <dbReference type="ARBA" id="ARBA00010884"/>
    </source>
</evidence>
<proteinExistence type="inferred from homology"/>
<gene>
    <name evidence="4" type="ORF">SAMN04488132_103374</name>
</gene>
<dbReference type="PIRSF" id="PIRSF005211">
    <property type="entry name" value="Ab_hydro_YheT"/>
    <property type="match status" value="1"/>
</dbReference>
<dbReference type="Proteomes" id="UP000190888">
    <property type="component" value="Unassembled WGS sequence"/>
</dbReference>
<dbReference type="SUPFAM" id="SSF53474">
    <property type="entry name" value="alpha/beta-Hydrolases"/>
    <property type="match status" value="1"/>
</dbReference>
<sequence>MPVLETPILRPAFLHLNGHLQTIFPLLLRRIDFRYTDRERVELPDGDFLDLDWHRNPEPSDKLVLITHGLEGDSSREYVRGLAKLFVANGYDVLAWNCRSCSGEMNRLPRFYHHGDFADLHFVLKYAIGTYGYKDVVLAGFSMGGSLTLRAVAENTDSLPTEVSSTVSYSVPCDLKACAEALTRKENRVYLKRFLKKLGEKIKAKEKIFPGVISAEGFHNIKNFSDFDNRYTAPLHGFDDADDFYRNASVKPALKKIRVPSLIVQALNDPFLVPACIPYEEAAENPSLYLEVPATGGHCGFMIRNSNYTYAELRALEFAKQFAKV</sequence>
<evidence type="ECO:0000259" key="3">
    <source>
        <dbReference type="Pfam" id="PF00561"/>
    </source>
</evidence>
<organism evidence="4 5">
    <name type="scientific">Sediminibacterium ginsengisoli</name>
    <dbReference type="NCBI Taxonomy" id="413434"/>
    <lineage>
        <taxon>Bacteria</taxon>
        <taxon>Pseudomonadati</taxon>
        <taxon>Bacteroidota</taxon>
        <taxon>Chitinophagia</taxon>
        <taxon>Chitinophagales</taxon>
        <taxon>Chitinophagaceae</taxon>
        <taxon>Sediminibacterium</taxon>
    </lineage>
</organism>
<dbReference type="AlphaFoldDB" id="A0A1T4MG81"/>
<comment type="similarity">
    <text evidence="1">Belongs to the AB hydrolase superfamily. AB hydrolase 4 family.</text>
</comment>
<protein>
    <recommendedName>
        <fullName evidence="3">AB hydrolase-1 domain-containing protein</fullName>
    </recommendedName>
</protein>
<accession>A0A1T4MG81</accession>
<dbReference type="RefSeq" id="WP_078830843.1">
    <property type="nucleotide sequence ID" value="NZ_FUWH01000003.1"/>
</dbReference>